<feature type="compositionally biased region" description="Basic and acidic residues" evidence="1">
    <location>
        <begin position="26"/>
        <end position="44"/>
    </location>
</feature>
<protein>
    <recommendedName>
        <fullName evidence="5">Lipoprotein</fullName>
    </recommendedName>
</protein>
<feature type="signal peptide" evidence="2">
    <location>
        <begin position="1"/>
        <end position="23"/>
    </location>
</feature>
<evidence type="ECO:0008006" key="5">
    <source>
        <dbReference type="Google" id="ProtNLM"/>
    </source>
</evidence>
<feature type="region of interest" description="Disordered" evidence="1">
    <location>
        <begin position="26"/>
        <end position="102"/>
    </location>
</feature>
<organism evidence="3 4">
    <name type="scientific">Pontibacter actiniarum</name>
    <dbReference type="NCBI Taxonomy" id="323450"/>
    <lineage>
        <taxon>Bacteria</taxon>
        <taxon>Pseudomonadati</taxon>
        <taxon>Bacteroidota</taxon>
        <taxon>Cytophagia</taxon>
        <taxon>Cytophagales</taxon>
        <taxon>Hymenobacteraceae</taxon>
        <taxon>Pontibacter</taxon>
    </lineage>
</organism>
<dbReference type="EMBL" id="CP021235">
    <property type="protein sequence ID" value="ARS37364.1"/>
    <property type="molecule type" value="Genomic_DNA"/>
</dbReference>
<dbReference type="OrthoDB" id="853289at2"/>
<proteinExistence type="predicted"/>
<keyword evidence="4" id="KW-1185">Reference proteome</keyword>
<feature type="chain" id="PRO_5011006294" description="Lipoprotein" evidence="2">
    <location>
        <begin position="24"/>
        <end position="102"/>
    </location>
</feature>
<sequence length="102" mass="11178">MSKLKTTILSLTVAAFFACGLTACDKGTRPGETNVERSDIKDAGEMIGEEGDQDTRYEDTDSLEKYYDHADHENHSDNDREALGDGAYDGKGDGIERGELDQ</sequence>
<reference evidence="4" key="1">
    <citation type="submission" date="2017-05" db="EMBL/GenBank/DDBJ databases">
        <authorList>
            <person name="Ray J."/>
            <person name="Price M."/>
            <person name="Deutschbauer A."/>
        </authorList>
    </citation>
    <scope>NUCLEOTIDE SEQUENCE [LARGE SCALE GENOMIC DNA]</scope>
    <source>
        <strain evidence="4">DSM 19842</strain>
    </source>
</reference>
<dbReference type="PROSITE" id="PS51257">
    <property type="entry name" value="PROKAR_LIPOPROTEIN"/>
    <property type="match status" value="1"/>
</dbReference>
<feature type="compositionally biased region" description="Basic and acidic residues" evidence="1">
    <location>
        <begin position="53"/>
        <end position="102"/>
    </location>
</feature>
<evidence type="ECO:0000256" key="1">
    <source>
        <dbReference type="SAM" id="MobiDB-lite"/>
    </source>
</evidence>
<evidence type="ECO:0000256" key="2">
    <source>
        <dbReference type="SAM" id="SignalP"/>
    </source>
</evidence>
<accession>A0A1X9YX83</accession>
<dbReference type="Proteomes" id="UP000266292">
    <property type="component" value="Chromosome"/>
</dbReference>
<gene>
    <name evidence="3" type="ORF">CA264_19140</name>
</gene>
<name>A0A1X9YX83_9BACT</name>
<dbReference type="STRING" id="709015.GCA_000472485_03866"/>
<dbReference type="RefSeq" id="WP_051364524.1">
    <property type="nucleotide sequence ID" value="NZ_CP021235.1"/>
</dbReference>
<evidence type="ECO:0000313" key="4">
    <source>
        <dbReference type="Proteomes" id="UP000266292"/>
    </source>
</evidence>
<keyword evidence="2" id="KW-0732">Signal</keyword>
<dbReference type="AlphaFoldDB" id="A0A1X9YX83"/>
<evidence type="ECO:0000313" key="3">
    <source>
        <dbReference type="EMBL" id="ARS37364.1"/>
    </source>
</evidence>
<dbReference type="KEGG" id="pact:CA264_19140"/>